<organism evidence="3">
    <name type="scientific">freshwater metagenome</name>
    <dbReference type="NCBI Taxonomy" id="449393"/>
    <lineage>
        <taxon>unclassified sequences</taxon>
        <taxon>metagenomes</taxon>
        <taxon>ecological metagenomes</taxon>
    </lineage>
</organism>
<reference evidence="3" key="1">
    <citation type="submission" date="2020-05" db="EMBL/GenBank/DDBJ databases">
        <authorList>
            <person name="Chiriac C."/>
            <person name="Salcher M."/>
            <person name="Ghai R."/>
            <person name="Kavagutti S V."/>
        </authorList>
    </citation>
    <scope>NUCLEOTIDE SEQUENCE</scope>
</reference>
<evidence type="ECO:0000256" key="1">
    <source>
        <dbReference type="ARBA" id="ARBA00022801"/>
    </source>
</evidence>
<dbReference type="AlphaFoldDB" id="A0A6J6VML6"/>
<evidence type="ECO:0000259" key="2">
    <source>
        <dbReference type="Pfam" id="PF04167"/>
    </source>
</evidence>
<sequence length="181" mass="20330">MELGDPTHVRMSKWGERPHWQYAGLWLGSDELGDWVGATAGTHHHRPGMEFHSDVDTVTLFPRERWWAATFHAPGIWCTAYVDMTTPPVLEPGPDGVEVRCVDLDLDVIQRADGTWYVDDEDEFAEHQAAYGYPPEVVAAAEASRDEVWAAAHAGTGAFDGRGQAWLDRLDQWSTRTRLLT</sequence>
<protein>
    <submittedName>
        <fullName evidence="3">Unannotated protein</fullName>
    </submittedName>
</protein>
<keyword evidence="1" id="KW-0378">Hydrolase</keyword>
<dbReference type="PANTHER" id="PTHR39159">
    <property type="match status" value="1"/>
</dbReference>
<dbReference type="Pfam" id="PF04167">
    <property type="entry name" value="DUF402"/>
    <property type="match status" value="1"/>
</dbReference>
<dbReference type="SUPFAM" id="SSF159234">
    <property type="entry name" value="FomD-like"/>
    <property type="match status" value="1"/>
</dbReference>
<dbReference type="PANTHER" id="PTHR39159:SF1">
    <property type="entry name" value="UPF0374 PROTEIN YGAC"/>
    <property type="match status" value="1"/>
</dbReference>
<gene>
    <name evidence="3" type="ORF">UFOPK2761_03482</name>
</gene>
<dbReference type="EMBL" id="CAEZYQ010000053">
    <property type="protein sequence ID" value="CAB4772619.1"/>
    <property type="molecule type" value="Genomic_DNA"/>
</dbReference>
<dbReference type="InterPro" id="IPR035930">
    <property type="entry name" value="FomD-like_sf"/>
</dbReference>
<dbReference type="InterPro" id="IPR050212">
    <property type="entry name" value="Ntdp-like"/>
</dbReference>
<dbReference type="Gene3D" id="2.40.380.10">
    <property type="entry name" value="FomD-like"/>
    <property type="match status" value="1"/>
</dbReference>
<evidence type="ECO:0000313" key="3">
    <source>
        <dbReference type="EMBL" id="CAB4772619.1"/>
    </source>
</evidence>
<proteinExistence type="predicted"/>
<accession>A0A6J6VML6</accession>
<dbReference type="GO" id="GO:0016787">
    <property type="term" value="F:hydrolase activity"/>
    <property type="evidence" value="ECO:0007669"/>
    <property type="project" value="UniProtKB-KW"/>
</dbReference>
<dbReference type="InterPro" id="IPR007295">
    <property type="entry name" value="DUF402"/>
</dbReference>
<name>A0A6J6VML6_9ZZZZ</name>
<feature type="domain" description="DUF402" evidence="2">
    <location>
        <begin position="46"/>
        <end position="155"/>
    </location>
</feature>